<comment type="caution">
    <text evidence="1">The sequence shown here is derived from an EMBL/GenBank/DDBJ whole genome shotgun (WGS) entry which is preliminary data.</text>
</comment>
<dbReference type="Pfam" id="PF12893">
    <property type="entry name" value="Lumazine_bd_2"/>
    <property type="match status" value="1"/>
</dbReference>
<dbReference type="InterPro" id="IPR032710">
    <property type="entry name" value="NTF2-like_dom_sf"/>
</dbReference>
<protein>
    <recommendedName>
        <fullName evidence="3">Nuclear transport factor 2 family protein</fullName>
    </recommendedName>
</protein>
<proteinExistence type="predicted"/>
<accession>A0A0D0KYM0</accession>
<dbReference type="Gene3D" id="3.10.450.50">
    <property type="match status" value="1"/>
</dbReference>
<dbReference type="InterPro" id="IPR039437">
    <property type="entry name" value="FrzH/put_lumazine-bd"/>
</dbReference>
<reference evidence="1 2" key="1">
    <citation type="submission" date="2014-12" db="EMBL/GenBank/DDBJ databases">
        <title>16Stimator: statistical estimation of ribosomal gene copy numbers from draft genome assemblies.</title>
        <authorList>
            <person name="Perisin M.A."/>
            <person name="Vetter M."/>
            <person name="Gilbert J.A."/>
            <person name="Bergelson J."/>
        </authorList>
    </citation>
    <scope>NUCLEOTIDE SEQUENCE [LARGE SCALE GENOMIC DNA]</scope>
    <source>
        <strain evidence="1 2">MEJ076</strain>
    </source>
</reference>
<sequence length="117" mass="13072">MSETITQTITDYVQAVTDANASLLREVFDPRASIVGNYEGATDWLSLEDFIHQIHPADASATENAPNFQIHGIDQTGDTASVKLTTRLAGVEFGEYLSLLQRDKNWTIIHRLYYLQG</sequence>
<dbReference type="EMBL" id="JXQV01000003">
    <property type="protein sequence ID" value="KIQ05116.1"/>
    <property type="molecule type" value="Genomic_DNA"/>
</dbReference>
<dbReference type="Proteomes" id="UP000035017">
    <property type="component" value="Unassembled WGS sequence"/>
</dbReference>
<dbReference type="OrthoDB" id="7451095at2"/>
<evidence type="ECO:0000313" key="1">
    <source>
        <dbReference type="EMBL" id="KIQ05116.1"/>
    </source>
</evidence>
<organism evidence="1 2">
    <name type="scientific">Agrobacterium tumefaciens</name>
    <dbReference type="NCBI Taxonomy" id="358"/>
    <lineage>
        <taxon>Bacteria</taxon>
        <taxon>Pseudomonadati</taxon>
        <taxon>Pseudomonadota</taxon>
        <taxon>Alphaproteobacteria</taxon>
        <taxon>Hyphomicrobiales</taxon>
        <taxon>Rhizobiaceae</taxon>
        <taxon>Rhizobium/Agrobacterium group</taxon>
        <taxon>Agrobacterium</taxon>
        <taxon>Agrobacterium tumefaciens complex</taxon>
    </lineage>
</organism>
<evidence type="ECO:0000313" key="2">
    <source>
        <dbReference type="Proteomes" id="UP000035017"/>
    </source>
</evidence>
<dbReference type="AlphaFoldDB" id="A0A0D0KYM0"/>
<gene>
    <name evidence="1" type="ORF">RU07_02710</name>
</gene>
<evidence type="ECO:0008006" key="3">
    <source>
        <dbReference type="Google" id="ProtNLM"/>
    </source>
</evidence>
<name>A0A0D0KYM0_AGRTU</name>
<dbReference type="SUPFAM" id="SSF54427">
    <property type="entry name" value="NTF2-like"/>
    <property type="match status" value="1"/>
</dbReference>